<dbReference type="EMBL" id="JABFUD020000020">
    <property type="protein sequence ID" value="KAI5064598.1"/>
    <property type="molecule type" value="Genomic_DNA"/>
</dbReference>
<comment type="caution">
    <text evidence="1">The sequence shown here is derived from an EMBL/GenBank/DDBJ whole genome shotgun (WGS) entry which is preliminary data.</text>
</comment>
<dbReference type="Proteomes" id="UP000886520">
    <property type="component" value="Chromosome 20"/>
</dbReference>
<proteinExistence type="predicted"/>
<evidence type="ECO:0000313" key="1">
    <source>
        <dbReference type="EMBL" id="KAI5064598.1"/>
    </source>
</evidence>
<evidence type="ECO:0000313" key="2">
    <source>
        <dbReference type="Proteomes" id="UP000886520"/>
    </source>
</evidence>
<accession>A0A9D4Z6Y3</accession>
<keyword evidence="2" id="KW-1185">Reference proteome</keyword>
<gene>
    <name evidence="1" type="ORF">GOP47_0021268</name>
</gene>
<sequence>MWQLIGPHGCFRGCLFMIRWTSDITSICRGSLLTLLHYTFLHLRVQGKYKKLWEMLQRIGKGDCSGSSKVHIFEVEDVSDTFGIPGPSTDTTEGKRLGKKLKIVRKKSLSVSTDVGGLNFMNSRVGFLLPCG</sequence>
<dbReference type="AlphaFoldDB" id="A0A9D4Z6Y3"/>
<reference evidence="1" key="1">
    <citation type="submission" date="2021-01" db="EMBL/GenBank/DDBJ databases">
        <title>Adiantum capillus-veneris genome.</title>
        <authorList>
            <person name="Fang Y."/>
            <person name="Liao Q."/>
        </authorList>
    </citation>
    <scope>NUCLEOTIDE SEQUENCE</scope>
    <source>
        <strain evidence="1">H3</strain>
        <tissue evidence="1">Leaf</tissue>
    </source>
</reference>
<organism evidence="1 2">
    <name type="scientific">Adiantum capillus-veneris</name>
    <name type="common">Maidenhair fern</name>
    <dbReference type="NCBI Taxonomy" id="13818"/>
    <lineage>
        <taxon>Eukaryota</taxon>
        <taxon>Viridiplantae</taxon>
        <taxon>Streptophyta</taxon>
        <taxon>Embryophyta</taxon>
        <taxon>Tracheophyta</taxon>
        <taxon>Polypodiopsida</taxon>
        <taxon>Polypodiidae</taxon>
        <taxon>Polypodiales</taxon>
        <taxon>Pteridineae</taxon>
        <taxon>Pteridaceae</taxon>
        <taxon>Vittarioideae</taxon>
        <taxon>Adiantum</taxon>
    </lineage>
</organism>
<name>A0A9D4Z6Y3_ADICA</name>
<protein>
    <submittedName>
        <fullName evidence="1">Uncharacterized protein</fullName>
    </submittedName>
</protein>